<dbReference type="RefSeq" id="WP_053237873.1">
    <property type="nucleotide sequence ID" value="NZ_CP011125.1"/>
</dbReference>
<dbReference type="STRING" id="927083.DB32_008107"/>
<keyword evidence="4" id="KW-1185">Reference proteome</keyword>
<keyword evidence="2" id="KW-0732">Signal</keyword>
<gene>
    <name evidence="3" type="ORF">DB32_008107</name>
</gene>
<dbReference type="Proteomes" id="UP000034883">
    <property type="component" value="Chromosome"/>
</dbReference>
<evidence type="ECO:0000256" key="2">
    <source>
        <dbReference type="SAM" id="SignalP"/>
    </source>
</evidence>
<reference evidence="3 4" key="1">
    <citation type="submission" date="2015-03" db="EMBL/GenBank/DDBJ databases">
        <title>Genome assembly of Sandaracinus amylolyticus DSM 53668.</title>
        <authorList>
            <person name="Sharma G."/>
            <person name="Subramanian S."/>
        </authorList>
    </citation>
    <scope>NUCLEOTIDE SEQUENCE [LARGE SCALE GENOMIC DNA]</scope>
    <source>
        <strain evidence="3 4">DSM 53668</strain>
    </source>
</reference>
<name>A0A0F6W9Q7_9BACT</name>
<feature type="compositionally biased region" description="Pro residues" evidence="1">
    <location>
        <begin position="24"/>
        <end position="48"/>
    </location>
</feature>
<protein>
    <recommendedName>
        <fullName evidence="5">TonB C-terminal domain-containing protein</fullName>
    </recommendedName>
</protein>
<sequence>MTWRTGVLGIAIVLAGACGARDTAPPPEPPVPVPVADTPPPHGPPIPGPTARSIVRTERPFAVTGALPGAEELVERARQHASVCYAQVPSPEGVMELAIDVADDRVRDVRVVRDELASSTVLACLRERVLAMPVQGSSAASIVVAWRFASAPIDVERDCSEDRECVMVSGVCGEPVSVREAVRDTAQARYRQLSAVATCAGNVPAVTAVARCREGLCTAVPVP</sequence>
<evidence type="ECO:0008006" key="5">
    <source>
        <dbReference type="Google" id="ProtNLM"/>
    </source>
</evidence>
<accession>A0A0F6W9Q7</accession>
<dbReference type="EMBL" id="CP011125">
    <property type="protein sequence ID" value="AKF10958.1"/>
    <property type="molecule type" value="Genomic_DNA"/>
</dbReference>
<organism evidence="3 4">
    <name type="scientific">Sandaracinus amylolyticus</name>
    <dbReference type="NCBI Taxonomy" id="927083"/>
    <lineage>
        <taxon>Bacteria</taxon>
        <taxon>Pseudomonadati</taxon>
        <taxon>Myxococcota</taxon>
        <taxon>Polyangia</taxon>
        <taxon>Polyangiales</taxon>
        <taxon>Sandaracinaceae</taxon>
        <taxon>Sandaracinus</taxon>
    </lineage>
</organism>
<feature type="chain" id="PRO_5002511434" description="TonB C-terminal domain-containing protein" evidence="2">
    <location>
        <begin position="21"/>
        <end position="223"/>
    </location>
</feature>
<dbReference type="AlphaFoldDB" id="A0A0F6W9Q7"/>
<evidence type="ECO:0000256" key="1">
    <source>
        <dbReference type="SAM" id="MobiDB-lite"/>
    </source>
</evidence>
<feature type="region of interest" description="Disordered" evidence="1">
    <location>
        <begin position="23"/>
        <end position="52"/>
    </location>
</feature>
<feature type="signal peptide" evidence="2">
    <location>
        <begin position="1"/>
        <end position="20"/>
    </location>
</feature>
<dbReference type="KEGG" id="samy:DB32_008107"/>
<evidence type="ECO:0000313" key="4">
    <source>
        <dbReference type="Proteomes" id="UP000034883"/>
    </source>
</evidence>
<proteinExistence type="predicted"/>
<dbReference type="PROSITE" id="PS51257">
    <property type="entry name" value="PROKAR_LIPOPROTEIN"/>
    <property type="match status" value="1"/>
</dbReference>
<evidence type="ECO:0000313" key="3">
    <source>
        <dbReference type="EMBL" id="AKF10958.1"/>
    </source>
</evidence>